<feature type="transmembrane region" description="Helical" evidence="1">
    <location>
        <begin position="57"/>
        <end position="88"/>
    </location>
</feature>
<evidence type="ECO:0000256" key="1">
    <source>
        <dbReference type="SAM" id="Phobius"/>
    </source>
</evidence>
<dbReference type="AlphaFoldDB" id="A0A2V4NP86"/>
<keyword evidence="1" id="KW-1133">Transmembrane helix</keyword>
<keyword evidence="1" id="KW-0472">Membrane</keyword>
<keyword evidence="1" id="KW-0812">Transmembrane</keyword>
<organism evidence="2 3">
    <name type="scientific">Litorivita pollutaquae</name>
    <dbReference type="NCBI Taxonomy" id="2200892"/>
    <lineage>
        <taxon>Bacteria</taxon>
        <taxon>Pseudomonadati</taxon>
        <taxon>Pseudomonadota</taxon>
        <taxon>Alphaproteobacteria</taxon>
        <taxon>Rhodobacterales</taxon>
        <taxon>Paracoccaceae</taxon>
        <taxon>Litorivita</taxon>
    </lineage>
</organism>
<reference evidence="2 3" key="1">
    <citation type="submission" date="2018-05" db="EMBL/GenBank/DDBJ databases">
        <title>Oceanovita maritima gen. nov., sp. nov., a marine bacterium in the family Rhodobacteraceae isolated from surface seawater of Lundu port Xiamen, China.</title>
        <authorList>
            <person name="Hetharua B.H."/>
            <person name="Min D."/>
            <person name="Liao H."/>
            <person name="Tian Y."/>
        </authorList>
    </citation>
    <scope>NUCLEOTIDE SEQUENCE [LARGE SCALE GENOMIC DNA]</scope>
    <source>
        <strain evidence="2 3">FSX-11</strain>
    </source>
</reference>
<protein>
    <submittedName>
        <fullName evidence="2">Uncharacterized protein</fullName>
    </submittedName>
</protein>
<evidence type="ECO:0000313" key="2">
    <source>
        <dbReference type="EMBL" id="PYC48237.1"/>
    </source>
</evidence>
<evidence type="ECO:0000313" key="3">
    <source>
        <dbReference type="Proteomes" id="UP000248012"/>
    </source>
</evidence>
<feature type="transmembrane region" description="Helical" evidence="1">
    <location>
        <begin position="100"/>
        <end position="123"/>
    </location>
</feature>
<feature type="transmembrane region" description="Helical" evidence="1">
    <location>
        <begin position="143"/>
        <end position="164"/>
    </location>
</feature>
<keyword evidence="3" id="KW-1185">Reference proteome</keyword>
<comment type="caution">
    <text evidence="2">The sequence shown here is derived from an EMBL/GenBank/DDBJ whole genome shotgun (WGS) entry which is preliminary data.</text>
</comment>
<proteinExistence type="predicted"/>
<name>A0A2V4NP86_9RHOB</name>
<feature type="transmembrane region" description="Helical" evidence="1">
    <location>
        <begin position="12"/>
        <end position="37"/>
    </location>
</feature>
<accession>A0A2V4NP86</accession>
<gene>
    <name evidence="2" type="ORF">DI396_04340</name>
</gene>
<dbReference type="EMBL" id="QFVT01000003">
    <property type="protein sequence ID" value="PYC48237.1"/>
    <property type="molecule type" value="Genomic_DNA"/>
</dbReference>
<sequence length="167" mass="18236">MGRQGDPVDGFWLRYLGFIWLTTVATGVATLVCYLIWNVATILHTDADRLYFSDRLGSMFFLLAALVFVSFLLAPFFVAVASPVWFFLYRSASRSGTVAAATLIGSAVVAAGLCALALIVLFGDRLFSHFLVRADMGGLMNLLLPYLPAALSLFIAPLIALRLYDND</sequence>
<dbReference type="Proteomes" id="UP000248012">
    <property type="component" value="Unassembled WGS sequence"/>
</dbReference>